<evidence type="ECO:0000313" key="2">
    <source>
        <dbReference type="EMBL" id="MDL0433248.1"/>
    </source>
</evidence>
<reference evidence="2 3" key="1">
    <citation type="submission" date="2023-06" db="EMBL/GenBank/DDBJ databases">
        <title>Marinobacter azerbaijanicus a moderately halophilic, isolated from Urmia Lake in Azerbaijan region of Iran.</title>
        <authorList>
            <person name="Sanchez-Porro C."/>
            <person name="Aghdam E.M."/>
            <person name="Saheb S.M."/>
            <person name="Tarhriz V."/>
            <person name="Kazemi E."/>
            <person name="Ammozegar M.A."/>
            <person name="Ventosa A."/>
            <person name="Hejazi M.S."/>
        </authorList>
    </citation>
    <scope>NUCLEOTIDE SEQUENCE [LARGE SCALE GENOMIC DNA]</scope>
    <source>
        <strain evidence="2 3">TBZ242</strain>
    </source>
</reference>
<proteinExistence type="predicted"/>
<organism evidence="2 3">
    <name type="scientific">Marinobacter azerbaijanicus</name>
    <dbReference type="NCBI Taxonomy" id="3050455"/>
    <lineage>
        <taxon>Bacteria</taxon>
        <taxon>Pseudomonadati</taxon>
        <taxon>Pseudomonadota</taxon>
        <taxon>Gammaproteobacteria</taxon>
        <taxon>Pseudomonadales</taxon>
        <taxon>Marinobacteraceae</taxon>
        <taxon>Marinobacter</taxon>
    </lineage>
</organism>
<dbReference type="RefSeq" id="WP_285392893.1">
    <property type="nucleotide sequence ID" value="NZ_JASSVS010000012.1"/>
</dbReference>
<gene>
    <name evidence="2" type="ORF">QPM17_19080</name>
</gene>
<dbReference type="Gene3D" id="3.40.190.10">
    <property type="entry name" value="Periplasmic binding protein-like II"/>
    <property type="match status" value="3"/>
</dbReference>
<keyword evidence="3" id="KW-1185">Reference proteome</keyword>
<evidence type="ECO:0000259" key="1">
    <source>
        <dbReference type="Pfam" id="PF09084"/>
    </source>
</evidence>
<feature type="domain" description="SsuA/THI5-like" evidence="1">
    <location>
        <begin position="61"/>
        <end position="122"/>
    </location>
</feature>
<accession>A0ABT7IJB2</accession>
<name>A0ABT7IJB2_9GAMM</name>
<dbReference type="SUPFAM" id="SSF53850">
    <property type="entry name" value="Periplasmic binding protein-like II"/>
    <property type="match status" value="1"/>
</dbReference>
<comment type="caution">
    <text evidence="2">The sequence shown here is derived from an EMBL/GenBank/DDBJ whole genome shotgun (WGS) entry which is preliminary data.</text>
</comment>
<dbReference type="InterPro" id="IPR015168">
    <property type="entry name" value="SsuA/THI5"/>
</dbReference>
<protein>
    <submittedName>
        <fullName evidence="2">ABC transporter substrate-binding protein</fullName>
    </submittedName>
</protein>
<dbReference type="Pfam" id="PF09084">
    <property type="entry name" value="NMT1"/>
    <property type="match status" value="1"/>
</dbReference>
<dbReference type="EMBL" id="JASSVS010000012">
    <property type="protein sequence ID" value="MDL0433248.1"/>
    <property type="molecule type" value="Genomic_DNA"/>
</dbReference>
<evidence type="ECO:0000313" key="3">
    <source>
        <dbReference type="Proteomes" id="UP001227964"/>
    </source>
</evidence>
<sequence>MTLRLSLAIDRYDRFFPFFDGTVQTPDSVSLDVYQVGQTVPLRDGEFRHERMIHDEEFDACEFSFSSFIMAKKRGLPIVGIPVFPRRLFSAGLWYVHRDSPLRSFSDLQGKRVGVNSFQTTLSLLAKGDLKFEYGVPWESIEWHVLTEEKVEFEQKPGTIIRPLPEGADLGKLLAEGALDAFVHPHPPKSVTSGEVPVRRLVEDAIDQERAYYRKYGYCPIMHVIAVRQQLAEKHPWVCDALMDVFRSAQEISDRYYNDPNWSKLLWARRYWESERDALQGDPWSIGLAANRSNIERFLTYSQDQGLISAPISLDALFAESTLCT</sequence>
<dbReference type="Proteomes" id="UP001227964">
    <property type="component" value="Unassembled WGS sequence"/>
</dbReference>